<gene>
    <name evidence="1" type="ORF">C3K47_13820</name>
</gene>
<name>A0A2S4ZZV6_9SPHI</name>
<evidence type="ECO:0000313" key="1">
    <source>
        <dbReference type="EMBL" id="POY35824.1"/>
    </source>
</evidence>
<dbReference type="AlphaFoldDB" id="A0A2S4ZZV6"/>
<keyword evidence="2" id="KW-1185">Reference proteome</keyword>
<evidence type="ECO:0008006" key="3">
    <source>
        <dbReference type="Google" id="ProtNLM"/>
    </source>
</evidence>
<accession>A0A2S4ZZV6</accession>
<comment type="caution">
    <text evidence="1">The sequence shown here is derived from an EMBL/GenBank/DDBJ whole genome shotgun (WGS) entry which is preliminary data.</text>
</comment>
<dbReference type="Proteomes" id="UP000236893">
    <property type="component" value="Unassembled WGS sequence"/>
</dbReference>
<dbReference type="OrthoDB" id="72206at2"/>
<reference evidence="1 2" key="1">
    <citation type="submission" date="2018-01" db="EMBL/GenBank/DDBJ databases">
        <authorList>
            <person name="Gaut B.S."/>
            <person name="Morton B.R."/>
            <person name="Clegg M.T."/>
            <person name="Duvall M.R."/>
        </authorList>
    </citation>
    <scope>NUCLEOTIDE SEQUENCE [LARGE SCALE GENOMIC DNA]</scope>
    <source>
        <strain evidence="1 2">HR-AV</strain>
    </source>
</reference>
<protein>
    <recommendedName>
        <fullName evidence="3">DNA-binding protein</fullName>
    </recommendedName>
</protein>
<evidence type="ECO:0000313" key="2">
    <source>
        <dbReference type="Proteomes" id="UP000236893"/>
    </source>
</evidence>
<organism evidence="1 2">
    <name type="scientific">Solitalea longa</name>
    <dbReference type="NCBI Taxonomy" id="2079460"/>
    <lineage>
        <taxon>Bacteria</taxon>
        <taxon>Pseudomonadati</taxon>
        <taxon>Bacteroidota</taxon>
        <taxon>Sphingobacteriia</taxon>
        <taxon>Sphingobacteriales</taxon>
        <taxon>Sphingobacteriaceae</taxon>
        <taxon>Solitalea</taxon>
    </lineage>
</organism>
<proteinExistence type="predicted"/>
<dbReference type="EMBL" id="PQVF01000009">
    <property type="protein sequence ID" value="POY35824.1"/>
    <property type="molecule type" value="Genomic_DNA"/>
</dbReference>
<sequence>MSIFSKTTPEPVQIKGKKLTCPICQNHLFYSREAQLNTATASFFNLDWANKSAVCYVCSDCTYIFWFLEE</sequence>